<evidence type="ECO:0000313" key="1">
    <source>
        <dbReference type="EMBL" id="KAG8482562.1"/>
    </source>
</evidence>
<reference evidence="1 2" key="1">
    <citation type="journal article" date="2021" name="bioRxiv">
        <title>The Gossypium anomalum genome as a resource for cotton improvement and evolutionary analysis of hybrid incompatibility.</title>
        <authorList>
            <person name="Grover C.E."/>
            <person name="Yuan D."/>
            <person name="Arick M.A."/>
            <person name="Miller E.R."/>
            <person name="Hu G."/>
            <person name="Peterson D.G."/>
            <person name="Wendel J.F."/>
            <person name="Udall J.A."/>
        </authorList>
    </citation>
    <scope>NUCLEOTIDE SEQUENCE [LARGE SCALE GENOMIC DNA]</scope>
    <source>
        <strain evidence="1">JFW-Udall</strain>
        <tissue evidence="1">Leaf</tissue>
    </source>
</reference>
<dbReference type="OrthoDB" id="954303at2759"/>
<sequence>MEATLFDINKFYGNTNFNLLQVRMTAILIQGDLEKAFTEKKPADMDKSE</sequence>
<dbReference type="Proteomes" id="UP000701853">
    <property type="component" value="Chromosome 9"/>
</dbReference>
<keyword evidence="2" id="KW-1185">Reference proteome</keyword>
<gene>
    <name evidence="1" type="ORF">CXB51_024128</name>
</gene>
<accession>A0A8J5YJ08</accession>
<evidence type="ECO:0000313" key="2">
    <source>
        <dbReference type="Proteomes" id="UP000701853"/>
    </source>
</evidence>
<dbReference type="AlphaFoldDB" id="A0A8J5YJ08"/>
<name>A0A8J5YJ08_9ROSI</name>
<protein>
    <submittedName>
        <fullName evidence="1">Uncharacterized protein</fullName>
    </submittedName>
</protein>
<organism evidence="1 2">
    <name type="scientific">Gossypium anomalum</name>
    <dbReference type="NCBI Taxonomy" id="47600"/>
    <lineage>
        <taxon>Eukaryota</taxon>
        <taxon>Viridiplantae</taxon>
        <taxon>Streptophyta</taxon>
        <taxon>Embryophyta</taxon>
        <taxon>Tracheophyta</taxon>
        <taxon>Spermatophyta</taxon>
        <taxon>Magnoliopsida</taxon>
        <taxon>eudicotyledons</taxon>
        <taxon>Gunneridae</taxon>
        <taxon>Pentapetalae</taxon>
        <taxon>rosids</taxon>
        <taxon>malvids</taxon>
        <taxon>Malvales</taxon>
        <taxon>Malvaceae</taxon>
        <taxon>Malvoideae</taxon>
        <taxon>Gossypium</taxon>
    </lineage>
</organism>
<comment type="caution">
    <text evidence="1">The sequence shown here is derived from an EMBL/GenBank/DDBJ whole genome shotgun (WGS) entry which is preliminary data.</text>
</comment>
<proteinExistence type="predicted"/>
<dbReference type="EMBL" id="JAHUZN010000009">
    <property type="protein sequence ID" value="KAG8482562.1"/>
    <property type="molecule type" value="Genomic_DNA"/>
</dbReference>